<organism evidence="7 8">
    <name type="scientific">Cymbomonas tetramitiformis</name>
    <dbReference type="NCBI Taxonomy" id="36881"/>
    <lineage>
        <taxon>Eukaryota</taxon>
        <taxon>Viridiplantae</taxon>
        <taxon>Chlorophyta</taxon>
        <taxon>Pyramimonadophyceae</taxon>
        <taxon>Pyramimonadales</taxon>
        <taxon>Pyramimonadaceae</taxon>
        <taxon>Cymbomonas</taxon>
    </lineage>
</organism>
<evidence type="ECO:0000256" key="5">
    <source>
        <dbReference type="SAM" id="Phobius"/>
    </source>
</evidence>
<keyword evidence="5" id="KW-0472">Membrane</keyword>
<keyword evidence="8" id="KW-1185">Reference proteome</keyword>
<evidence type="ECO:0000256" key="3">
    <source>
        <dbReference type="PROSITE-ProRule" id="PRU00125"/>
    </source>
</evidence>
<feature type="transmembrane region" description="Helical" evidence="5">
    <location>
        <begin position="21"/>
        <end position="42"/>
    </location>
</feature>
<dbReference type="Pfam" id="PF12315">
    <property type="entry name" value="DA1-like"/>
    <property type="match status" value="1"/>
</dbReference>
<dbReference type="SMART" id="SM00132">
    <property type="entry name" value="LIM"/>
    <property type="match status" value="1"/>
</dbReference>
<dbReference type="Pfam" id="PF00412">
    <property type="entry name" value="LIM"/>
    <property type="match status" value="1"/>
</dbReference>
<keyword evidence="2 3" id="KW-0862">Zinc</keyword>
<name>A0AAE0EVI0_9CHLO</name>
<evidence type="ECO:0000256" key="2">
    <source>
        <dbReference type="ARBA" id="ARBA00022833"/>
    </source>
</evidence>
<sequence>MHTDNRHAWARLRARTAGGVVLSQATLKLTGLFVVLLVAQAFPSLVLPLRPIIIERAPLFDPAGLPSLHPSSPASRPRRALRYGLDISSAVGAPRASPPPAPVLPRSPAALASHTFEQRLGSSPSSFAAPFSEARSAHDTLDPPGLSTGIPPLHRFPQGPASRHIQARASEFQFPSSLVTLPPTPRHHQPSCQPGEADLASGNTEATSAEMARLLDSEPTHPVLPPRMPLPPAAFPQGCPGCGRQVTPGTPGLTAMGRTWHQKCFRCGYCKRNMAHGHVTPVTFAAGRPVCGRCRHARLRAREKASPSCAVCARNLAGASQVSANFWGEAFCQEHVPGASVCLGCGRLQPHGAPEPFVVSPTLHICHACMATAAPVNATLAMVRDYMGVQGLALPEAMTLSVAQVSYEELAQDWPATAGADSAAAYPNARMRFKNAGAGARVPERVEVLAAPLPVERLAADLVHELMHAHLNLRHPTMGRAYAPLSTAVEEGLCQFTEWLWLHRRSKDRDDSSNAGTASHRHLHPLHRPLQDYLRWQIERRRDRVYGLGFRVVRAAARCLGLSGILTVLAARNHSTPVQLDALREVIHLYHHH</sequence>
<dbReference type="Gene3D" id="2.10.110.10">
    <property type="entry name" value="Cysteine Rich Protein"/>
    <property type="match status" value="1"/>
</dbReference>
<feature type="region of interest" description="Disordered" evidence="4">
    <location>
        <begin position="177"/>
        <end position="205"/>
    </location>
</feature>
<dbReference type="InterPro" id="IPR045218">
    <property type="entry name" value="DA1-like"/>
</dbReference>
<reference evidence="7 8" key="1">
    <citation type="journal article" date="2015" name="Genome Biol. Evol.">
        <title>Comparative Genomics of a Bacterivorous Green Alga Reveals Evolutionary Causalities and Consequences of Phago-Mixotrophic Mode of Nutrition.</title>
        <authorList>
            <person name="Burns J.A."/>
            <person name="Paasch A."/>
            <person name="Narechania A."/>
            <person name="Kim E."/>
        </authorList>
    </citation>
    <scope>NUCLEOTIDE SEQUENCE [LARGE SCALE GENOMIC DNA]</scope>
    <source>
        <strain evidence="7 8">PLY_AMNH</strain>
    </source>
</reference>
<feature type="domain" description="LIM zinc-binding" evidence="6">
    <location>
        <begin position="237"/>
        <end position="301"/>
    </location>
</feature>
<comment type="caution">
    <text evidence="7">The sequence shown here is derived from an EMBL/GenBank/DDBJ whole genome shotgun (WGS) entry which is preliminary data.</text>
</comment>
<dbReference type="AlphaFoldDB" id="A0AAE0EVI0"/>
<evidence type="ECO:0000259" key="6">
    <source>
        <dbReference type="PROSITE" id="PS50023"/>
    </source>
</evidence>
<keyword evidence="5" id="KW-0812">Transmembrane</keyword>
<evidence type="ECO:0000256" key="4">
    <source>
        <dbReference type="SAM" id="MobiDB-lite"/>
    </source>
</evidence>
<evidence type="ECO:0000313" key="7">
    <source>
        <dbReference type="EMBL" id="KAK3242393.1"/>
    </source>
</evidence>
<dbReference type="CDD" id="cd08368">
    <property type="entry name" value="LIM"/>
    <property type="match status" value="1"/>
</dbReference>
<keyword evidence="5" id="KW-1133">Transmembrane helix</keyword>
<dbReference type="InterPro" id="IPR001781">
    <property type="entry name" value="Znf_LIM"/>
</dbReference>
<dbReference type="PROSITE" id="PS50023">
    <property type="entry name" value="LIM_DOMAIN_2"/>
    <property type="match status" value="1"/>
</dbReference>
<evidence type="ECO:0000256" key="1">
    <source>
        <dbReference type="ARBA" id="ARBA00022723"/>
    </source>
</evidence>
<dbReference type="GO" id="GO:0046872">
    <property type="term" value="F:metal ion binding"/>
    <property type="evidence" value="ECO:0007669"/>
    <property type="project" value="UniProtKB-KW"/>
</dbReference>
<dbReference type="PANTHER" id="PTHR24209">
    <property type="entry name" value="PROTEIN DA1-RELATED 2"/>
    <property type="match status" value="1"/>
</dbReference>
<dbReference type="PANTHER" id="PTHR24209:SF7">
    <property type="entry name" value="PROTEIN DA1-RELATED 2"/>
    <property type="match status" value="1"/>
</dbReference>
<gene>
    <name evidence="7" type="ORF">CYMTET_47917</name>
</gene>
<dbReference type="EMBL" id="LGRX02033181">
    <property type="protein sequence ID" value="KAK3242393.1"/>
    <property type="molecule type" value="Genomic_DNA"/>
</dbReference>
<accession>A0AAE0EVI0</accession>
<dbReference type="InterPro" id="IPR022087">
    <property type="entry name" value="DA1-like_dom"/>
</dbReference>
<evidence type="ECO:0000313" key="8">
    <source>
        <dbReference type="Proteomes" id="UP001190700"/>
    </source>
</evidence>
<proteinExistence type="predicted"/>
<dbReference type="PROSITE" id="PS00478">
    <property type="entry name" value="LIM_DOMAIN_1"/>
    <property type="match status" value="1"/>
</dbReference>
<keyword evidence="3" id="KW-0440">LIM domain</keyword>
<protein>
    <recommendedName>
        <fullName evidence="6">LIM zinc-binding domain-containing protein</fullName>
    </recommendedName>
</protein>
<feature type="region of interest" description="Disordered" evidence="4">
    <location>
        <begin position="120"/>
        <end position="163"/>
    </location>
</feature>
<feature type="compositionally biased region" description="Low complexity" evidence="4">
    <location>
        <begin position="122"/>
        <end position="134"/>
    </location>
</feature>
<dbReference type="Proteomes" id="UP001190700">
    <property type="component" value="Unassembled WGS sequence"/>
</dbReference>
<keyword evidence="1 3" id="KW-0479">Metal-binding</keyword>